<dbReference type="Gene3D" id="3.40.50.150">
    <property type="entry name" value="Vaccinia Virus protein VP39"/>
    <property type="match status" value="1"/>
</dbReference>
<dbReference type="GO" id="GO:0032259">
    <property type="term" value="P:methylation"/>
    <property type="evidence" value="ECO:0007669"/>
    <property type="project" value="UniProtKB-KW"/>
</dbReference>
<sequence length="233" mass="25635">MTTELQPSKLGTKEHWDKVYSEELTNFEEIGDEGEIWFGEESIEKMVDWCLMHVPSLSNPAVLEVGSGNGALLFALAEAGYSQKLLIGIDYSDDAVKLSTKISATRNATEIMFSVCDFLQEDPSPLSSLEHSKVPSCWDLVLDKGTYDAIALGSKDRSGRSPAGAYPHRLCRLLKPGGLFLITSCNFTEEELKSSFITEETGLQYHSRIQHPTFSFGGRSGSIVSSVAFKKPL</sequence>
<organism evidence="7 8">
    <name type="scientific">Agaricus bisporus var. burnettii (strain JB137-S8 / ATCC MYA-4627 / FGSC 10392)</name>
    <name type="common">White button mushroom</name>
    <dbReference type="NCBI Taxonomy" id="597362"/>
    <lineage>
        <taxon>Eukaryota</taxon>
        <taxon>Fungi</taxon>
        <taxon>Dikarya</taxon>
        <taxon>Basidiomycota</taxon>
        <taxon>Agaricomycotina</taxon>
        <taxon>Agaricomycetes</taxon>
        <taxon>Agaricomycetidae</taxon>
        <taxon>Agaricales</taxon>
        <taxon>Agaricineae</taxon>
        <taxon>Agaricaceae</taxon>
        <taxon>Agaricus</taxon>
    </lineage>
</organism>
<dbReference type="STRING" id="597362.K5X5B1"/>
<dbReference type="SUPFAM" id="SSF53335">
    <property type="entry name" value="S-adenosyl-L-methionine-dependent methyltransferases"/>
    <property type="match status" value="1"/>
</dbReference>
<keyword evidence="1 5" id="KW-0963">Cytoplasm</keyword>
<dbReference type="CDD" id="cd02440">
    <property type="entry name" value="AdoMet_MTases"/>
    <property type="match status" value="1"/>
</dbReference>
<reference evidence="8" key="1">
    <citation type="journal article" date="2012" name="Proc. Natl. Acad. Sci. U.S.A.">
        <title>Genome sequence of the button mushroom Agaricus bisporus reveals mechanisms governing adaptation to a humic-rich ecological niche.</title>
        <authorList>
            <person name="Morin E."/>
            <person name="Kohler A."/>
            <person name="Baker A.R."/>
            <person name="Foulongne-Oriol M."/>
            <person name="Lombard V."/>
            <person name="Nagy L.G."/>
            <person name="Ohm R.A."/>
            <person name="Patyshakuliyeva A."/>
            <person name="Brun A."/>
            <person name="Aerts A.L."/>
            <person name="Bailey A.M."/>
            <person name="Billette C."/>
            <person name="Coutinho P.M."/>
            <person name="Deakin G."/>
            <person name="Doddapaneni H."/>
            <person name="Floudas D."/>
            <person name="Grimwood J."/>
            <person name="Hilden K."/>
            <person name="Kuees U."/>
            <person name="LaButti K.M."/>
            <person name="Lapidus A."/>
            <person name="Lindquist E.A."/>
            <person name="Lucas S.M."/>
            <person name="Murat C."/>
            <person name="Riley R.W."/>
            <person name="Salamov A.A."/>
            <person name="Schmutz J."/>
            <person name="Subramanian V."/>
            <person name="Woesten H.A.B."/>
            <person name="Xu J."/>
            <person name="Eastwood D.C."/>
            <person name="Foster G.D."/>
            <person name="Sonnenberg A.S."/>
            <person name="Cullen D."/>
            <person name="de Vries R.P."/>
            <person name="Lundell T."/>
            <person name="Hibbett D.S."/>
            <person name="Henrissat B."/>
            <person name="Burton K.S."/>
            <person name="Kerrigan R.W."/>
            <person name="Challen M.P."/>
            <person name="Grigoriev I.V."/>
            <person name="Martin F."/>
        </authorList>
    </citation>
    <scope>NUCLEOTIDE SEQUENCE [LARGE SCALE GENOMIC DNA]</scope>
    <source>
        <strain evidence="8">JB137-S8 / ATCC MYA-4627 / FGSC 10392</strain>
    </source>
</reference>
<name>K5X5B1_AGABU</name>
<dbReference type="InParanoid" id="K5X5B1"/>
<dbReference type="PANTHER" id="PTHR12843:SF5">
    <property type="entry name" value="EEF1A LYSINE METHYLTRANSFERASE 2"/>
    <property type="match status" value="1"/>
</dbReference>
<dbReference type="Pfam" id="PF13847">
    <property type="entry name" value="Methyltransf_31"/>
    <property type="match status" value="1"/>
</dbReference>
<accession>K5X5B1</accession>
<keyword evidence="8" id="KW-1185">Reference proteome</keyword>
<dbReference type="InterPro" id="IPR025714">
    <property type="entry name" value="Methyltranfer_dom"/>
</dbReference>
<feature type="domain" description="Methyltransferase" evidence="6">
    <location>
        <begin position="59"/>
        <end position="197"/>
    </location>
</feature>
<comment type="subcellular location">
    <subcellularLocation>
        <location evidence="5">Cytoplasm</location>
    </subcellularLocation>
</comment>
<comment type="function">
    <text evidence="5">S-adenosyl-L-methionine-dependent protein-lysine N-methyltransferase that mono- and dimethylates elongation factor 1-alpha at 'Lys-316'. May play a role in intracellular transport.</text>
</comment>
<dbReference type="RefSeq" id="XP_007331262.1">
    <property type="nucleotide sequence ID" value="XM_007331200.1"/>
</dbReference>
<dbReference type="GO" id="GO:0016192">
    <property type="term" value="P:vesicle-mediated transport"/>
    <property type="evidence" value="ECO:0007669"/>
    <property type="project" value="UniProtKB-UniRule"/>
</dbReference>
<keyword evidence="3 5" id="KW-0808">Transferase</keyword>
<dbReference type="HAMAP" id="MF_03188">
    <property type="entry name" value="Methyltr_EFM4"/>
    <property type="match status" value="1"/>
</dbReference>
<gene>
    <name evidence="5" type="primary">EFM4</name>
    <name evidence="7" type="ORF">AGABI1DRAFT_76482</name>
</gene>
<evidence type="ECO:0000256" key="4">
    <source>
        <dbReference type="ARBA" id="ARBA00022691"/>
    </source>
</evidence>
<protein>
    <recommendedName>
        <fullName evidence="5">Protein-lysine N-methyltransferase EFM4</fullName>
        <ecNumber evidence="5">2.1.1.-</ecNumber>
    </recommendedName>
    <alternativeName>
        <fullName evidence="5">Elongation factor methyltransferase 4</fullName>
    </alternativeName>
</protein>
<evidence type="ECO:0000313" key="8">
    <source>
        <dbReference type="Proteomes" id="UP000008493"/>
    </source>
</evidence>
<dbReference type="EMBL" id="JH971393">
    <property type="protein sequence ID" value="EKM78097.1"/>
    <property type="molecule type" value="Genomic_DNA"/>
</dbReference>
<dbReference type="eggNOG" id="KOG1271">
    <property type="taxonomic scope" value="Eukaryota"/>
</dbReference>
<evidence type="ECO:0000256" key="5">
    <source>
        <dbReference type="HAMAP-Rule" id="MF_03188"/>
    </source>
</evidence>
<evidence type="ECO:0000256" key="3">
    <source>
        <dbReference type="ARBA" id="ARBA00022679"/>
    </source>
</evidence>
<dbReference type="InterPro" id="IPR026635">
    <property type="entry name" value="Efm4/METTL10"/>
</dbReference>
<dbReference type="KEGG" id="abp:AGABI1DRAFT76482"/>
<comment type="similarity">
    <text evidence="5">Belongs to the class I-like SAM-binding methyltransferase superfamily. EFM4 family.</text>
</comment>
<evidence type="ECO:0000313" key="7">
    <source>
        <dbReference type="EMBL" id="EKM78097.1"/>
    </source>
</evidence>
<dbReference type="OrthoDB" id="10069295at2759"/>
<dbReference type="HOGENOM" id="CLU_044783_1_0_1"/>
<dbReference type="Proteomes" id="UP000008493">
    <property type="component" value="Unassembled WGS sequence"/>
</dbReference>
<evidence type="ECO:0000256" key="2">
    <source>
        <dbReference type="ARBA" id="ARBA00022603"/>
    </source>
</evidence>
<dbReference type="GeneID" id="18831343"/>
<evidence type="ECO:0000256" key="1">
    <source>
        <dbReference type="ARBA" id="ARBA00022490"/>
    </source>
</evidence>
<dbReference type="InterPro" id="IPR029063">
    <property type="entry name" value="SAM-dependent_MTases_sf"/>
</dbReference>
<keyword evidence="2 5" id="KW-0489">Methyltransferase</keyword>
<dbReference type="OMA" id="PTPSFQF"/>
<dbReference type="PANTHER" id="PTHR12843">
    <property type="entry name" value="PROTEIN-LYSINE N-METHYLTRANSFERASE METTL10"/>
    <property type="match status" value="1"/>
</dbReference>
<proteinExistence type="inferred from homology"/>
<evidence type="ECO:0000259" key="6">
    <source>
        <dbReference type="Pfam" id="PF13847"/>
    </source>
</evidence>
<dbReference type="FunCoup" id="K5X5B1">
    <property type="interactions" value="427"/>
</dbReference>
<dbReference type="GO" id="GO:0016279">
    <property type="term" value="F:protein-lysine N-methyltransferase activity"/>
    <property type="evidence" value="ECO:0007669"/>
    <property type="project" value="UniProtKB-UniRule"/>
</dbReference>
<dbReference type="AlphaFoldDB" id="K5X5B1"/>
<keyword evidence="5" id="KW-0813">Transport</keyword>
<keyword evidence="4 5" id="KW-0949">S-adenosyl-L-methionine</keyword>
<dbReference type="EC" id="2.1.1.-" evidence="5"/>
<dbReference type="GO" id="GO:0005737">
    <property type="term" value="C:cytoplasm"/>
    <property type="evidence" value="ECO:0007669"/>
    <property type="project" value="UniProtKB-SubCell"/>
</dbReference>